<organism evidence="1 2">
    <name type="scientific">Pseudomonas amygdali pv. lachrymans str. M301315</name>
    <dbReference type="NCBI Taxonomy" id="629260"/>
    <lineage>
        <taxon>Bacteria</taxon>
        <taxon>Pseudomonadati</taxon>
        <taxon>Pseudomonadota</taxon>
        <taxon>Gammaproteobacteria</taxon>
        <taxon>Pseudomonadales</taxon>
        <taxon>Pseudomonadaceae</taxon>
        <taxon>Pseudomonas</taxon>
        <taxon>Pseudomonas amygdali</taxon>
    </lineage>
</organism>
<evidence type="ECO:0000313" key="2">
    <source>
        <dbReference type="Proteomes" id="UP000006426"/>
    </source>
</evidence>
<evidence type="ECO:0000313" key="1">
    <source>
        <dbReference type="EMBL" id="AXH59860.1"/>
    </source>
</evidence>
<dbReference type="Proteomes" id="UP000006426">
    <property type="component" value="Plasmid pmppla107"/>
</dbReference>
<accession>A0AAD0PW51</accession>
<dbReference type="EMBL" id="CP031226">
    <property type="protein sequence ID" value="AXH59860.1"/>
    <property type="molecule type" value="Genomic_DNA"/>
</dbReference>
<reference evidence="1 2" key="1">
    <citation type="journal article" date="2011" name="PLoS Pathog.">
        <title>Dynamic evolution of pathogenicity revealed by sequencing and comparative genomics of 19 Pseudomonas syringae isolates.</title>
        <authorList>
            <person name="Baltrus D.A."/>
            <person name="Nishimura M.T."/>
            <person name="Romanchuk A."/>
            <person name="Chang J.H."/>
            <person name="Mukhtar M.S."/>
            <person name="Cherkis K."/>
            <person name="Roach J."/>
            <person name="Grant S.R."/>
            <person name="Jones C.D."/>
            <person name="Dangl J.L."/>
        </authorList>
    </citation>
    <scope>NUCLEOTIDE SEQUENCE [LARGE SCALE GENOMIC DNA]</scope>
    <source>
        <strain evidence="1 2">M301315</strain>
    </source>
</reference>
<sequence>MLGKEHGHCRQGVFVKRPFSFNIQGHNAVMLTARLIFGIPCLTGQLAGIVNLFHPNRSEKPLPSGGGGKERGVAANSVQIYSLMALSSHEQTRL</sequence>
<protein>
    <submittedName>
        <fullName evidence="1">Uncharacterized protein</fullName>
    </submittedName>
</protein>
<keyword evidence="1" id="KW-0614">Plasmid</keyword>
<dbReference type="AlphaFoldDB" id="A0AAD0PW51"/>
<geneLocation type="plasmid" evidence="2">
    <name>pmppla107</name>
</geneLocation>
<name>A0AAD0PW51_PSEAV</name>
<proteinExistence type="predicted"/>
<gene>
    <name evidence="1" type="ORF">PLA107_032055</name>
</gene>